<dbReference type="EMBL" id="MLJW01000403">
    <property type="protein sequence ID" value="OIQ87806.1"/>
    <property type="molecule type" value="Genomic_DNA"/>
</dbReference>
<gene>
    <name evidence="5" type="primary">dctB_5</name>
    <name evidence="5" type="ORF">GALL_303380</name>
</gene>
<keyword evidence="2" id="KW-0175">Coiled coil</keyword>
<dbReference type="Gene3D" id="3.30.565.10">
    <property type="entry name" value="Histidine kinase-like ATPase, C-terminal domain"/>
    <property type="match status" value="1"/>
</dbReference>
<dbReference type="InterPro" id="IPR005467">
    <property type="entry name" value="His_kinase_dom"/>
</dbReference>
<accession>A0A1J5QVW7</accession>
<dbReference type="PANTHER" id="PTHR43065">
    <property type="entry name" value="SENSOR HISTIDINE KINASE"/>
    <property type="match status" value="1"/>
</dbReference>
<organism evidence="5">
    <name type="scientific">mine drainage metagenome</name>
    <dbReference type="NCBI Taxonomy" id="410659"/>
    <lineage>
        <taxon>unclassified sequences</taxon>
        <taxon>metagenomes</taxon>
        <taxon>ecological metagenomes</taxon>
    </lineage>
</organism>
<dbReference type="PROSITE" id="PS50109">
    <property type="entry name" value="HIS_KIN"/>
    <property type="match status" value="1"/>
</dbReference>
<dbReference type="SMART" id="SM00091">
    <property type="entry name" value="PAS"/>
    <property type="match status" value="1"/>
</dbReference>
<dbReference type="SMART" id="SM00387">
    <property type="entry name" value="HATPase_c"/>
    <property type="match status" value="1"/>
</dbReference>
<dbReference type="SMART" id="SM00388">
    <property type="entry name" value="HisKA"/>
    <property type="match status" value="1"/>
</dbReference>
<comment type="caution">
    <text evidence="5">The sequence shown here is derived from an EMBL/GenBank/DDBJ whole genome shotgun (WGS) entry which is preliminary data.</text>
</comment>
<dbReference type="SUPFAM" id="SSF55874">
    <property type="entry name" value="ATPase domain of HSP90 chaperone/DNA topoisomerase II/histidine kinase"/>
    <property type="match status" value="1"/>
</dbReference>
<evidence type="ECO:0000259" key="4">
    <source>
        <dbReference type="PROSITE" id="PS50112"/>
    </source>
</evidence>
<dbReference type="SUPFAM" id="SSF47384">
    <property type="entry name" value="Homodimeric domain of signal transducing histidine kinase"/>
    <property type="match status" value="1"/>
</dbReference>
<evidence type="ECO:0000313" key="5">
    <source>
        <dbReference type="EMBL" id="OIQ87806.1"/>
    </source>
</evidence>
<dbReference type="Gene3D" id="1.10.287.130">
    <property type="match status" value="1"/>
</dbReference>
<dbReference type="Gene3D" id="3.30.450.20">
    <property type="entry name" value="PAS domain"/>
    <property type="match status" value="1"/>
</dbReference>
<reference evidence="5" key="1">
    <citation type="submission" date="2016-10" db="EMBL/GenBank/DDBJ databases">
        <title>Sequence of Gallionella enrichment culture.</title>
        <authorList>
            <person name="Poehlein A."/>
            <person name="Muehling M."/>
            <person name="Daniel R."/>
        </authorList>
    </citation>
    <scope>NUCLEOTIDE SEQUENCE</scope>
</reference>
<dbReference type="PROSITE" id="PS50112">
    <property type="entry name" value="PAS"/>
    <property type="match status" value="1"/>
</dbReference>
<dbReference type="InterPro" id="IPR000014">
    <property type="entry name" value="PAS"/>
</dbReference>
<feature type="domain" description="Histidine kinase" evidence="3">
    <location>
        <begin position="213"/>
        <end position="453"/>
    </location>
</feature>
<dbReference type="InterPro" id="IPR004358">
    <property type="entry name" value="Sig_transdc_His_kin-like_C"/>
</dbReference>
<proteinExistence type="predicted"/>
<dbReference type="InterPro" id="IPR013656">
    <property type="entry name" value="PAS_4"/>
</dbReference>
<dbReference type="CDD" id="cd00130">
    <property type="entry name" value="PAS"/>
    <property type="match status" value="1"/>
</dbReference>
<keyword evidence="5" id="KW-0808">Transferase</keyword>
<dbReference type="EC" id="2.7.13.3" evidence="5"/>
<dbReference type="PANTHER" id="PTHR43065:SF42">
    <property type="entry name" value="TWO-COMPONENT SENSOR PPRA"/>
    <property type="match status" value="1"/>
</dbReference>
<dbReference type="InterPro" id="IPR036097">
    <property type="entry name" value="HisK_dim/P_sf"/>
</dbReference>
<name>A0A1J5QVW7_9ZZZZ</name>
<dbReference type="InterPro" id="IPR035965">
    <property type="entry name" value="PAS-like_dom_sf"/>
</dbReference>
<dbReference type="GO" id="GO:0000155">
    <property type="term" value="F:phosphorelay sensor kinase activity"/>
    <property type="evidence" value="ECO:0007669"/>
    <property type="project" value="InterPro"/>
</dbReference>
<evidence type="ECO:0000256" key="2">
    <source>
        <dbReference type="SAM" id="Coils"/>
    </source>
</evidence>
<dbReference type="AlphaFoldDB" id="A0A1J5QVW7"/>
<keyword evidence="1" id="KW-0597">Phosphoprotein</keyword>
<dbReference type="Pfam" id="PF02518">
    <property type="entry name" value="HATPase_c"/>
    <property type="match status" value="1"/>
</dbReference>
<feature type="domain" description="PAS" evidence="4">
    <location>
        <begin position="62"/>
        <end position="115"/>
    </location>
</feature>
<sequence length="456" mass="49945">MNHPHSDPASRAQPPRQLPVPVQLALSEDAWVDVIQRMDEVYADLVRYQVDLEDKNVALEDAQRFIDSVLSAMSDVLLVAGVDGRVQQVNNALLRLLGSTREALVGRRLADLFTPVSSAVVAGLPLAVRHAAILDCELELMPDTGDPVPIALNCTARLDSDDTLSGVVITGRPLGELRQAYRALREAHDQLKTAQQQLLHSEKMASLGRLVAGVAHELNNPISFVFANMHSLRRYGTRLRTYLDALHAGAPAAALAEARRTLRIDETLADLGALIDGSMEGAQRVSEIVQNLRRFATPQRQTAAAVSLAKVLRSSLTWVERGLRRKPRVHLELDDALEVWSYEGHLQQIFINLIQNAVDAMEGQDEPRLEISARGEADTAVCVCVRDHGPGIAEADLIRVFDPFFTTKDVGKGTGLGLYVSYGLATEQCGGSLQVRNHPQGGAEFRLQLPRRVDDV</sequence>
<protein>
    <submittedName>
        <fullName evidence="5">C4-dicarboxylate transport sensor protein DctB</fullName>
        <ecNumber evidence="5">2.7.13.3</ecNumber>
    </submittedName>
</protein>
<dbReference type="Pfam" id="PF08448">
    <property type="entry name" value="PAS_4"/>
    <property type="match status" value="1"/>
</dbReference>
<dbReference type="InterPro" id="IPR003594">
    <property type="entry name" value="HATPase_dom"/>
</dbReference>
<evidence type="ECO:0000256" key="1">
    <source>
        <dbReference type="ARBA" id="ARBA00022553"/>
    </source>
</evidence>
<dbReference type="CDD" id="cd00082">
    <property type="entry name" value="HisKA"/>
    <property type="match status" value="1"/>
</dbReference>
<dbReference type="InterPro" id="IPR003661">
    <property type="entry name" value="HisK_dim/P_dom"/>
</dbReference>
<dbReference type="InterPro" id="IPR036890">
    <property type="entry name" value="HATPase_C_sf"/>
</dbReference>
<dbReference type="SUPFAM" id="SSF55785">
    <property type="entry name" value="PYP-like sensor domain (PAS domain)"/>
    <property type="match status" value="1"/>
</dbReference>
<evidence type="ECO:0000259" key="3">
    <source>
        <dbReference type="PROSITE" id="PS50109"/>
    </source>
</evidence>
<feature type="coiled-coil region" evidence="2">
    <location>
        <begin position="174"/>
        <end position="204"/>
    </location>
</feature>
<dbReference type="PRINTS" id="PR00344">
    <property type="entry name" value="BCTRLSENSOR"/>
</dbReference>